<keyword evidence="3 5" id="KW-1133">Transmembrane helix</keyword>
<dbReference type="Pfam" id="PF13519">
    <property type="entry name" value="VWA_2"/>
    <property type="match status" value="1"/>
</dbReference>
<dbReference type="InterPro" id="IPR002035">
    <property type="entry name" value="VWF_A"/>
</dbReference>
<evidence type="ECO:0000256" key="4">
    <source>
        <dbReference type="ARBA" id="ARBA00023136"/>
    </source>
</evidence>
<accession>A0A5P8E4Q6</accession>
<dbReference type="InterPro" id="IPR050768">
    <property type="entry name" value="UPF0353/GerABKA_families"/>
</dbReference>
<dbReference type="KEGG" id="alq:C7Y71_002310"/>
<dbReference type="SUPFAM" id="SSF53300">
    <property type="entry name" value="vWA-like"/>
    <property type="match status" value="1"/>
</dbReference>
<evidence type="ECO:0000259" key="6">
    <source>
        <dbReference type="PROSITE" id="PS50234"/>
    </source>
</evidence>
<dbReference type="InterPro" id="IPR036465">
    <property type="entry name" value="vWFA_dom_sf"/>
</dbReference>
<feature type="transmembrane region" description="Helical" evidence="5">
    <location>
        <begin position="304"/>
        <end position="322"/>
    </location>
</feature>
<dbReference type="InterPro" id="IPR024163">
    <property type="entry name" value="Aerotolerance_reg_N"/>
</dbReference>
<dbReference type="Pfam" id="PF07584">
    <property type="entry name" value="BatA"/>
    <property type="match status" value="1"/>
</dbReference>
<proteinExistence type="predicted"/>
<evidence type="ECO:0000313" key="8">
    <source>
        <dbReference type="Proteomes" id="UP000249375"/>
    </source>
</evidence>
<evidence type="ECO:0000313" key="7">
    <source>
        <dbReference type="EMBL" id="QFQ11951.1"/>
    </source>
</evidence>
<evidence type="ECO:0000256" key="1">
    <source>
        <dbReference type="ARBA" id="ARBA00022475"/>
    </source>
</evidence>
<name>A0A5P8E4Q6_9BACT</name>
<dbReference type="SMART" id="SM00327">
    <property type="entry name" value="VWA"/>
    <property type="match status" value="1"/>
</dbReference>
<protein>
    <submittedName>
        <fullName evidence="7">VWA domain-containing protein</fullName>
    </submittedName>
</protein>
<gene>
    <name evidence="7" type="ORF">C7Y71_002310</name>
</gene>
<organism evidence="7 8">
    <name type="scientific">Pseudoprevotella muciniphila</name>
    <dbReference type="NCBI Taxonomy" id="2133944"/>
    <lineage>
        <taxon>Bacteria</taxon>
        <taxon>Pseudomonadati</taxon>
        <taxon>Bacteroidota</taxon>
        <taxon>Bacteroidia</taxon>
        <taxon>Bacteroidales</taxon>
        <taxon>Prevotellaceae</taxon>
        <taxon>Pseudoprevotella</taxon>
    </lineage>
</organism>
<feature type="transmembrane region" description="Helical" evidence="5">
    <location>
        <begin position="55"/>
        <end position="74"/>
    </location>
</feature>
<evidence type="ECO:0000256" key="5">
    <source>
        <dbReference type="SAM" id="Phobius"/>
    </source>
</evidence>
<sequence>MFRFANPEYLYALLLIPAFIVVWLLTLFAYRKRMKRFGERKLVHGLVEEYSRKRYITKFALMTSALAMIVLMMARPQFGMQTTKDTKKGIEAIFVVDVSNSMLARDVQPSRLEKAKILATTIIDRMQNDKVGLIVFAGEAYPQLPITNDLVSARMFLDAITTDMVSIQGTNLAAAISLANNSFTANKRVGKAIVVITDGENHEENALEAAKEAADDNRNVYVLGIGSTEGSPIPQGDGPMTDNNGQVVVTALNEEICKQVAKEGNGKYIHVDNSNNALQQLQNEIDKLQHDTAITAYDTYNEQFIAFAILALFFIVAEFLIFETKNPFYRKFRLFTK</sequence>
<reference evidence="7 8" key="1">
    <citation type="submission" date="2018-11" db="EMBL/GenBank/DDBJ databases">
        <authorList>
            <person name="Na S.W."/>
            <person name="Baik M."/>
        </authorList>
    </citation>
    <scope>NUCLEOTIDE SEQUENCE [LARGE SCALE GENOMIC DNA]</scope>
    <source>
        <strain evidence="7 8">E39</strain>
    </source>
</reference>
<evidence type="ECO:0000256" key="2">
    <source>
        <dbReference type="ARBA" id="ARBA00022692"/>
    </source>
</evidence>
<dbReference type="PANTHER" id="PTHR22550">
    <property type="entry name" value="SPORE GERMINATION PROTEIN"/>
    <property type="match status" value="1"/>
</dbReference>
<evidence type="ECO:0000256" key="3">
    <source>
        <dbReference type="ARBA" id="ARBA00022989"/>
    </source>
</evidence>
<dbReference type="EMBL" id="CP033459">
    <property type="protein sequence ID" value="QFQ11951.1"/>
    <property type="molecule type" value="Genomic_DNA"/>
</dbReference>
<feature type="transmembrane region" description="Helical" evidence="5">
    <location>
        <begin position="12"/>
        <end position="30"/>
    </location>
</feature>
<keyword evidence="4 5" id="KW-0472">Membrane</keyword>
<keyword evidence="1" id="KW-1003">Cell membrane</keyword>
<dbReference type="PANTHER" id="PTHR22550:SF5">
    <property type="entry name" value="LEUCINE ZIPPER PROTEIN 4"/>
    <property type="match status" value="1"/>
</dbReference>
<dbReference type="PROSITE" id="PS50234">
    <property type="entry name" value="VWFA"/>
    <property type="match status" value="1"/>
</dbReference>
<feature type="domain" description="VWFA" evidence="6">
    <location>
        <begin position="91"/>
        <end position="285"/>
    </location>
</feature>
<dbReference type="Gene3D" id="3.40.50.410">
    <property type="entry name" value="von Willebrand factor, type A domain"/>
    <property type="match status" value="1"/>
</dbReference>
<keyword evidence="8" id="KW-1185">Reference proteome</keyword>
<dbReference type="RefSeq" id="WP_111898911.1">
    <property type="nucleotide sequence ID" value="NZ_CP033459.1"/>
</dbReference>
<keyword evidence="2 5" id="KW-0812">Transmembrane</keyword>
<dbReference type="Proteomes" id="UP000249375">
    <property type="component" value="Chromosome"/>
</dbReference>
<dbReference type="OrthoDB" id="6206554at2"/>
<dbReference type="AlphaFoldDB" id="A0A5P8E4Q6"/>